<gene>
    <name evidence="1" type="ORF">PMAYCL1PPCAC_31871</name>
</gene>
<name>A0AAN5DES1_9BILA</name>
<evidence type="ECO:0000313" key="2">
    <source>
        <dbReference type="Proteomes" id="UP001328107"/>
    </source>
</evidence>
<feature type="non-terminal residue" evidence="1">
    <location>
        <position position="84"/>
    </location>
</feature>
<organism evidence="1 2">
    <name type="scientific">Pristionchus mayeri</name>
    <dbReference type="NCBI Taxonomy" id="1317129"/>
    <lineage>
        <taxon>Eukaryota</taxon>
        <taxon>Metazoa</taxon>
        <taxon>Ecdysozoa</taxon>
        <taxon>Nematoda</taxon>
        <taxon>Chromadorea</taxon>
        <taxon>Rhabditida</taxon>
        <taxon>Rhabditina</taxon>
        <taxon>Diplogasteromorpha</taxon>
        <taxon>Diplogasteroidea</taxon>
        <taxon>Neodiplogasteridae</taxon>
        <taxon>Pristionchus</taxon>
    </lineage>
</organism>
<feature type="non-terminal residue" evidence="1">
    <location>
        <position position="1"/>
    </location>
</feature>
<comment type="caution">
    <text evidence="1">The sequence shown here is derived from an EMBL/GenBank/DDBJ whole genome shotgun (WGS) entry which is preliminary data.</text>
</comment>
<dbReference type="EMBL" id="BTRK01000006">
    <property type="protein sequence ID" value="GMR61676.1"/>
    <property type="molecule type" value="Genomic_DNA"/>
</dbReference>
<keyword evidence="2" id="KW-1185">Reference proteome</keyword>
<accession>A0AAN5DES1</accession>
<dbReference type="Proteomes" id="UP001328107">
    <property type="component" value="Unassembled WGS sequence"/>
</dbReference>
<evidence type="ECO:0000313" key="1">
    <source>
        <dbReference type="EMBL" id="GMR61676.1"/>
    </source>
</evidence>
<sequence>LSIYTFYDARRLYKIREDHHSLERRYRMNTISVLVCAILLMTKNRELRKRLSILLHLKCLAPPLEFNTDSSTTTYFAMLEQHWQ</sequence>
<protein>
    <submittedName>
        <fullName evidence="1">Uncharacterized protein</fullName>
    </submittedName>
</protein>
<proteinExistence type="predicted"/>
<dbReference type="AlphaFoldDB" id="A0AAN5DES1"/>
<reference evidence="2" key="1">
    <citation type="submission" date="2022-10" db="EMBL/GenBank/DDBJ databases">
        <title>Genome assembly of Pristionchus species.</title>
        <authorList>
            <person name="Yoshida K."/>
            <person name="Sommer R.J."/>
        </authorList>
    </citation>
    <scope>NUCLEOTIDE SEQUENCE [LARGE SCALE GENOMIC DNA]</scope>
    <source>
        <strain evidence="2">RS5460</strain>
    </source>
</reference>